<keyword evidence="3" id="KW-1185">Reference proteome</keyword>
<evidence type="ECO:0000313" key="3">
    <source>
        <dbReference type="Proteomes" id="UP000653411"/>
    </source>
</evidence>
<protein>
    <submittedName>
        <fullName evidence="2">Amidohydrolase</fullName>
    </submittedName>
</protein>
<reference evidence="2" key="2">
    <citation type="submission" date="2020-09" db="EMBL/GenBank/DDBJ databases">
        <authorList>
            <person name="Sun Q."/>
            <person name="Zhou Y."/>
        </authorList>
    </citation>
    <scope>NUCLEOTIDE SEQUENCE</scope>
    <source>
        <strain evidence="2">CGMCC 4.7110</strain>
    </source>
</reference>
<sequence>MRLLIARAEVEGRLVDVRVQGGQVADVAERLRPLPDEEVVDAGGGALLPGLHDHHVHLLAMAAAERSVFCGPPAVSDAAALSATLRKAASGLPADGWVRGTWYSESVAGLLDRFALDEMVPDHPVRLQHRGGALWILNSAGLAVVAHALDETLDVERDAAGRPTGRLWRYDDRLRAAVGAPPPDLASTGARLASYGITGVTDATPDLDEKGLALLTSAVRDGRLPQSVQLLGAATGTPLLPGMSVGPRKILLRDHDLPGLDHLADVIGRTHRADRPVAVHCVTRESLLLTLAALEIVGPCEGDRLEHAAVVPPELCEALVAKGLTVVTQPSFIATRGDDYLTSVDPRDVEHLYPYATLLAHRVPTAPSSDAPFGDPDPWRTIAAASSRRTRSGTVLGAREQVDARIALSGFLSPLRSPGAAPRRVVPGSPADLCLLGEPLEASLTEPSAELVVLVLRNGEPVHRR</sequence>
<dbReference type="Gene3D" id="3.20.20.140">
    <property type="entry name" value="Metal-dependent hydrolases"/>
    <property type="match status" value="2"/>
</dbReference>
<accession>A0A918CY00</accession>
<dbReference type="Pfam" id="PF07969">
    <property type="entry name" value="Amidohydro_3"/>
    <property type="match status" value="1"/>
</dbReference>
<dbReference type="AlphaFoldDB" id="A0A918CY00"/>
<dbReference type="EMBL" id="BMML01000052">
    <property type="protein sequence ID" value="GGN46177.1"/>
    <property type="molecule type" value="Genomic_DNA"/>
</dbReference>
<dbReference type="GO" id="GO:0016810">
    <property type="term" value="F:hydrolase activity, acting on carbon-nitrogen (but not peptide) bonds"/>
    <property type="evidence" value="ECO:0007669"/>
    <property type="project" value="InterPro"/>
</dbReference>
<dbReference type="InterPro" id="IPR011059">
    <property type="entry name" value="Metal-dep_hydrolase_composite"/>
</dbReference>
<dbReference type="Gene3D" id="2.30.40.10">
    <property type="entry name" value="Urease, subunit C, domain 1"/>
    <property type="match status" value="1"/>
</dbReference>
<dbReference type="Proteomes" id="UP000653411">
    <property type="component" value="Unassembled WGS sequence"/>
</dbReference>
<organism evidence="2 3">
    <name type="scientific">Streptomyces fuscichromogenes</name>
    <dbReference type="NCBI Taxonomy" id="1324013"/>
    <lineage>
        <taxon>Bacteria</taxon>
        <taxon>Bacillati</taxon>
        <taxon>Actinomycetota</taxon>
        <taxon>Actinomycetes</taxon>
        <taxon>Kitasatosporales</taxon>
        <taxon>Streptomycetaceae</taxon>
        <taxon>Streptomyces</taxon>
    </lineage>
</organism>
<dbReference type="Gene3D" id="3.10.310.70">
    <property type="match status" value="1"/>
</dbReference>
<dbReference type="PANTHER" id="PTHR22642:SF2">
    <property type="entry name" value="PROTEIN LONG AFTER FAR-RED 3"/>
    <property type="match status" value="1"/>
</dbReference>
<dbReference type="SUPFAM" id="SSF51338">
    <property type="entry name" value="Composite domain of metallo-dependent hydrolases"/>
    <property type="match status" value="1"/>
</dbReference>
<dbReference type="RefSeq" id="WP_189269556.1">
    <property type="nucleotide sequence ID" value="NZ_BMML01000052.1"/>
</dbReference>
<dbReference type="InterPro" id="IPR013108">
    <property type="entry name" value="Amidohydro_3"/>
</dbReference>
<evidence type="ECO:0000259" key="1">
    <source>
        <dbReference type="Pfam" id="PF07969"/>
    </source>
</evidence>
<comment type="caution">
    <text evidence="2">The sequence shown here is derived from an EMBL/GenBank/DDBJ whole genome shotgun (WGS) entry which is preliminary data.</text>
</comment>
<feature type="domain" description="Amidohydrolase 3" evidence="1">
    <location>
        <begin position="38"/>
        <end position="463"/>
    </location>
</feature>
<dbReference type="InterPro" id="IPR032466">
    <property type="entry name" value="Metal_Hydrolase"/>
</dbReference>
<gene>
    <name evidence="2" type="ORF">GCM10011578_098830</name>
</gene>
<proteinExistence type="predicted"/>
<dbReference type="PANTHER" id="PTHR22642">
    <property type="entry name" value="IMIDAZOLONEPROPIONASE"/>
    <property type="match status" value="1"/>
</dbReference>
<reference evidence="2" key="1">
    <citation type="journal article" date="2014" name="Int. J. Syst. Evol. Microbiol.">
        <title>Complete genome sequence of Corynebacterium casei LMG S-19264T (=DSM 44701T), isolated from a smear-ripened cheese.</title>
        <authorList>
            <consortium name="US DOE Joint Genome Institute (JGI-PGF)"/>
            <person name="Walter F."/>
            <person name="Albersmeier A."/>
            <person name="Kalinowski J."/>
            <person name="Ruckert C."/>
        </authorList>
    </citation>
    <scope>NUCLEOTIDE SEQUENCE</scope>
    <source>
        <strain evidence="2">CGMCC 4.7110</strain>
    </source>
</reference>
<evidence type="ECO:0000313" key="2">
    <source>
        <dbReference type="EMBL" id="GGN46177.1"/>
    </source>
</evidence>
<name>A0A918CY00_9ACTN</name>
<dbReference type="SUPFAM" id="SSF51556">
    <property type="entry name" value="Metallo-dependent hydrolases"/>
    <property type="match status" value="1"/>
</dbReference>